<dbReference type="HOGENOM" id="CLU_3097062_0_0_0"/>
<gene>
    <name evidence="1" type="ORF">CP10139811_1497</name>
</gene>
<evidence type="ECO:0008006" key="3">
    <source>
        <dbReference type="Google" id="ProtNLM"/>
    </source>
</evidence>
<sequence length="51" mass="6154">MREFILTTVFERLEELEDRWLADKATKILEDIRSGKEKTISWDEAKKNLEQ</sequence>
<protein>
    <recommendedName>
        <fullName evidence="3">Addiction module component family protein</fullName>
    </recommendedName>
</protein>
<reference evidence="1 2" key="1">
    <citation type="submission" date="2013-04" db="EMBL/GenBank/DDBJ databases">
        <title>Genome sequence of Chlamydia psittaci 10-1398/11.</title>
        <authorList>
            <person name="Huot-Creasy H."/>
            <person name="McCracken C.L."/>
            <person name="Humphries M."/>
            <person name="Sachse K."/>
            <person name="Laroucau K."/>
            <person name="Bavoil P."/>
            <person name="Myers G.S."/>
        </authorList>
    </citation>
    <scope>NUCLEOTIDE SEQUENCE [LARGE SCALE GENOMIC DNA]</scope>
    <source>
        <strain evidence="1 2">10_1398_11</strain>
    </source>
</reference>
<proteinExistence type="predicted"/>
<evidence type="ECO:0000313" key="1">
    <source>
        <dbReference type="EMBL" id="EPP35587.1"/>
    </source>
</evidence>
<dbReference type="Proteomes" id="UP000016200">
    <property type="component" value="Unassembled WGS sequence"/>
</dbReference>
<evidence type="ECO:0000313" key="2">
    <source>
        <dbReference type="Proteomes" id="UP000016200"/>
    </source>
</evidence>
<dbReference type="EMBL" id="ATNB01000026">
    <property type="protein sequence ID" value="EPP35587.1"/>
    <property type="molecule type" value="Genomic_DNA"/>
</dbReference>
<dbReference type="AlphaFoldDB" id="S7J5Z8"/>
<organism evidence="1 2">
    <name type="scientific">Chlamydia ibidis</name>
    <dbReference type="NCBI Taxonomy" id="1405396"/>
    <lineage>
        <taxon>Bacteria</taxon>
        <taxon>Pseudomonadati</taxon>
        <taxon>Chlamydiota</taxon>
        <taxon>Chlamydiia</taxon>
        <taxon>Chlamydiales</taxon>
        <taxon>Chlamydiaceae</taxon>
        <taxon>Chlamydia/Chlamydophila group</taxon>
        <taxon>Chlamydia</taxon>
    </lineage>
</organism>
<name>S7J5Z8_9CHLA</name>
<comment type="caution">
    <text evidence="1">The sequence shown here is derived from an EMBL/GenBank/DDBJ whole genome shotgun (WGS) entry which is preliminary data.</text>
</comment>
<dbReference type="PATRIC" id="fig|1238237.3.peg.119"/>
<accession>S7J5Z8</accession>